<sequence length="282" mass="30885">MDPTSRKALLRRLASHRGRYGIDGGWAAVRGLSWPAAAGLLLFGLALLPGSTKPLFQRALEFLGGAALLQLPASFFYSTLRGKFSVWAELLEALQLRGDERALEMGCGRGAILAILAKLLPQGRAVGIDLWRTEDQSGNSLESARQNLAAEGVAERCELHTGDLRALPFPNDAFDLVISNLAIHNIPLPEGRKEAIREAVRVLKPGGRLLIADLFRTEEYVEWLPETGMTDVALRRLDWRFWYGIFGVTPRLVTARKPPDHPEAPGSSPHLPADESGQAALR</sequence>
<evidence type="ECO:0000313" key="5">
    <source>
        <dbReference type="Proteomes" id="UP000381693"/>
    </source>
</evidence>
<dbReference type="Gene3D" id="3.40.50.150">
    <property type="entry name" value="Vaccinia Virus protein VP39"/>
    <property type="match status" value="1"/>
</dbReference>
<reference evidence="4" key="1">
    <citation type="submission" date="2019-09" db="EMBL/GenBank/DDBJ databases">
        <authorList>
            <person name="Cremers G."/>
        </authorList>
    </citation>
    <scope>NUCLEOTIDE SEQUENCE [LARGE SCALE GENOMIC DNA]</scope>
    <source>
        <strain evidence="4">3B</strain>
    </source>
</reference>
<dbReference type="EMBL" id="CABFUZ020000151">
    <property type="protein sequence ID" value="VVM07200.1"/>
    <property type="molecule type" value="Genomic_DNA"/>
</dbReference>
<dbReference type="Pfam" id="PF08241">
    <property type="entry name" value="Methyltransf_11"/>
    <property type="match status" value="1"/>
</dbReference>
<dbReference type="InterPro" id="IPR029063">
    <property type="entry name" value="SAM-dependent_MTases_sf"/>
</dbReference>
<proteinExistence type="predicted"/>
<comment type="caution">
    <text evidence="4">The sequence shown here is derived from an EMBL/GenBank/DDBJ whole genome shotgun (WGS) entry which is preliminary data.</text>
</comment>
<keyword evidence="5" id="KW-1185">Reference proteome</keyword>
<accession>A0A5E6MMB2</accession>
<dbReference type="EC" id="2.1.1.164" evidence="4"/>
<dbReference type="InterPro" id="IPR013216">
    <property type="entry name" value="Methyltransf_11"/>
</dbReference>
<organism evidence="4 5">
    <name type="scientific">Methylacidimicrobium cyclopophantes</name>
    <dbReference type="NCBI Taxonomy" id="1041766"/>
    <lineage>
        <taxon>Bacteria</taxon>
        <taxon>Pseudomonadati</taxon>
        <taxon>Verrucomicrobiota</taxon>
        <taxon>Methylacidimicrobium</taxon>
    </lineage>
</organism>
<dbReference type="OrthoDB" id="9808140at2"/>
<dbReference type="PANTHER" id="PTHR45277">
    <property type="entry name" value="EXPRESSED PROTEIN"/>
    <property type="match status" value="1"/>
</dbReference>
<dbReference type="RefSeq" id="WP_142525482.1">
    <property type="nucleotide sequence ID" value="NZ_CABFUZ020000151.1"/>
</dbReference>
<keyword evidence="4" id="KW-0489">Methyltransferase</keyword>
<name>A0A5E6MMB2_9BACT</name>
<dbReference type="GO" id="GO:0102082">
    <property type="term" value="F:demethylrebeccamycin--D-glucose O-methyltransferase activity"/>
    <property type="evidence" value="ECO:0007669"/>
    <property type="project" value="UniProtKB-EC"/>
</dbReference>
<dbReference type="GO" id="GO:0032259">
    <property type="term" value="P:methylation"/>
    <property type="evidence" value="ECO:0007669"/>
    <property type="project" value="UniProtKB-KW"/>
</dbReference>
<keyword evidence="2" id="KW-0472">Membrane</keyword>
<evidence type="ECO:0000256" key="1">
    <source>
        <dbReference type="SAM" id="MobiDB-lite"/>
    </source>
</evidence>
<dbReference type="SUPFAM" id="SSF53335">
    <property type="entry name" value="S-adenosyl-L-methionine-dependent methyltransferases"/>
    <property type="match status" value="1"/>
</dbReference>
<dbReference type="PANTHER" id="PTHR45277:SF1">
    <property type="entry name" value="EXPRESSED PROTEIN"/>
    <property type="match status" value="1"/>
</dbReference>
<feature type="domain" description="Methyltransferase type 11" evidence="3">
    <location>
        <begin position="103"/>
        <end position="211"/>
    </location>
</feature>
<gene>
    <name evidence="4" type="primary">rebM</name>
    <name evidence="4" type="ORF">MAMC_01492</name>
</gene>
<dbReference type="Proteomes" id="UP000381693">
    <property type="component" value="Unassembled WGS sequence"/>
</dbReference>
<dbReference type="AlphaFoldDB" id="A0A5E6MMB2"/>
<evidence type="ECO:0000256" key="2">
    <source>
        <dbReference type="SAM" id="Phobius"/>
    </source>
</evidence>
<dbReference type="GO" id="GO:0008757">
    <property type="term" value="F:S-adenosylmethionine-dependent methyltransferase activity"/>
    <property type="evidence" value="ECO:0007669"/>
    <property type="project" value="InterPro"/>
</dbReference>
<keyword evidence="4" id="KW-0808">Transferase</keyword>
<protein>
    <submittedName>
        <fullName evidence="4">Demethylrebeccamycin-D-glucose O-methyltransferase</fullName>
        <ecNumber evidence="4">2.1.1.164</ecNumber>
    </submittedName>
</protein>
<feature type="transmembrane region" description="Helical" evidence="2">
    <location>
        <begin position="20"/>
        <end position="47"/>
    </location>
</feature>
<keyword evidence="2" id="KW-0812">Transmembrane</keyword>
<dbReference type="CDD" id="cd02440">
    <property type="entry name" value="AdoMet_MTases"/>
    <property type="match status" value="1"/>
</dbReference>
<keyword evidence="2" id="KW-1133">Transmembrane helix</keyword>
<feature type="region of interest" description="Disordered" evidence="1">
    <location>
        <begin position="256"/>
        <end position="282"/>
    </location>
</feature>
<evidence type="ECO:0000259" key="3">
    <source>
        <dbReference type="Pfam" id="PF08241"/>
    </source>
</evidence>
<evidence type="ECO:0000313" key="4">
    <source>
        <dbReference type="EMBL" id="VVM07200.1"/>
    </source>
</evidence>